<name>A0A9D1P0H0_9FIRM</name>
<protein>
    <submittedName>
        <fullName evidence="3">CPBP family intramembrane metalloprotease</fullName>
    </submittedName>
</protein>
<keyword evidence="3" id="KW-0378">Hydrolase</keyword>
<feature type="transmembrane region" description="Helical" evidence="1">
    <location>
        <begin position="140"/>
        <end position="161"/>
    </location>
</feature>
<proteinExistence type="predicted"/>
<dbReference type="AlphaFoldDB" id="A0A9D1P0H0"/>
<gene>
    <name evidence="3" type="ORF">IAB71_00145</name>
</gene>
<dbReference type="PANTHER" id="PTHR36435:SF1">
    <property type="entry name" value="CAAX AMINO TERMINAL PROTEASE FAMILY PROTEIN"/>
    <property type="match status" value="1"/>
</dbReference>
<organism evidence="3 4">
    <name type="scientific">Candidatus Scatomonas pullistercoris</name>
    <dbReference type="NCBI Taxonomy" id="2840920"/>
    <lineage>
        <taxon>Bacteria</taxon>
        <taxon>Bacillati</taxon>
        <taxon>Bacillota</taxon>
        <taxon>Clostridia</taxon>
        <taxon>Lachnospirales</taxon>
        <taxon>Lachnospiraceae</taxon>
        <taxon>Lachnospiraceae incertae sedis</taxon>
        <taxon>Candidatus Scatomonas</taxon>
    </lineage>
</organism>
<reference evidence="3" key="1">
    <citation type="submission" date="2020-10" db="EMBL/GenBank/DDBJ databases">
        <authorList>
            <person name="Gilroy R."/>
        </authorList>
    </citation>
    <scope>NUCLEOTIDE SEQUENCE</scope>
    <source>
        <strain evidence="3">CHK188-20938</strain>
    </source>
</reference>
<feature type="transmembrane region" description="Helical" evidence="1">
    <location>
        <begin position="238"/>
        <end position="257"/>
    </location>
</feature>
<reference evidence="3" key="2">
    <citation type="journal article" date="2021" name="PeerJ">
        <title>Extensive microbial diversity within the chicken gut microbiome revealed by metagenomics and culture.</title>
        <authorList>
            <person name="Gilroy R."/>
            <person name="Ravi A."/>
            <person name="Getino M."/>
            <person name="Pursley I."/>
            <person name="Horton D.L."/>
            <person name="Alikhan N.F."/>
            <person name="Baker D."/>
            <person name="Gharbi K."/>
            <person name="Hall N."/>
            <person name="Watson M."/>
            <person name="Adriaenssens E.M."/>
            <person name="Foster-Nyarko E."/>
            <person name="Jarju S."/>
            <person name="Secka A."/>
            <person name="Antonio M."/>
            <person name="Oren A."/>
            <person name="Chaudhuri R.R."/>
            <person name="La Ragione R."/>
            <person name="Hildebrand F."/>
            <person name="Pallen M.J."/>
        </authorList>
    </citation>
    <scope>NUCLEOTIDE SEQUENCE</scope>
    <source>
        <strain evidence="3">CHK188-20938</strain>
    </source>
</reference>
<dbReference type="PANTHER" id="PTHR36435">
    <property type="entry name" value="SLR1288 PROTEIN"/>
    <property type="match status" value="1"/>
</dbReference>
<keyword evidence="1" id="KW-1133">Transmembrane helix</keyword>
<keyword evidence="3" id="KW-0482">Metalloprotease</keyword>
<dbReference type="GO" id="GO:0004175">
    <property type="term" value="F:endopeptidase activity"/>
    <property type="evidence" value="ECO:0007669"/>
    <property type="project" value="UniProtKB-ARBA"/>
</dbReference>
<dbReference type="GO" id="GO:0080120">
    <property type="term" value="P:CAAX-box protein maturation"/>
    <property type="evidence" value="ECO:0007669"/>
    <property type="project" value="UniProtKB-ARBA"/>
</dbReference>
<dbReference type="InterPro" id="IPR003675">
    <property type="entry name" value="Rce1/LyrA-like_dom"/>
</dbReference>
<evidence type="ECO:0000313" key="3">
    <source>
        <dbReference type="EMBL" id="HIV24195.1"/>
    </source>
</evidence>
<feature type="transmembrane region" description="Helical" evidence="1">
    <location>
        <begin position="182"/>
        <end position="200"/>
    </location>
</feature>
<feature type="transmembrane region" description="Helical" evidence="1">
    <location>
        <begin position="206"/>
        <end position="231"/>
    </location>
</feature>
<accession>A0A9D1P0H0</accession>
<feature type="transmembrane region" description="Helical" evidence="1">
    <location>
        <begin position="34"/>
        <end position="53"/>
    </location>
</feature>
<dbReference type="Pfam" id="PF02517">
    <property type="entry name" value="Rce1-like"/>
    <property type="match status" value="1"/>
</dbReference>
<feature type="transmembrane region" description="Helical" evidence="1">
    <location>
        <begin position="315"/>
        <end position="338"/>
    </location>
</feature>
<keyword evidence="1" id="KW-0812">Transmembrane</keyword>
<dbReference type="EMBL" id="DVOO01000002">
    <property type="protein sequence ID" value="HIV24195.1"/>
    <property type="molecule type" value="Genomic_DNA"/>
</dbReference>
<dbReference type="InterPro" id="IPR052710">
    <property type="entry name" value="CAAX_protease"/>
</dbReference>
<feature type="domain" description="CAAX prenyl protease 2/Lysostaphin resistance protein A-like" evidence="2">
    <location>
        <begin position="147"/>
        <end position="235"/>
    </location>
</feature>
<evidence type="ECO:0000256" key="1">
    <source>
        <dbReference type="SAM" id="Phobius"/>
    </source>
</evidence>
<dbReference type="GO" id="GO:0008237">
    <property type="term" value="F:metallopeptidase activity"/>
    <property type="evidence" value="ECO:0007669"/>
    <property type="project" value="UniProtKB-KW"/>
</dbReference>
<dbReference type="Proteomes" id="UP000824169">
    <property type="component" value="Unassembled WGS sequence"/>
</dbReference>
<evidence type="ECO:0000259" key="2">
    <source>
        <dbReference type="Pfam" id="PF02517"/>
    </source>
</evidence>
<sequence>MIQTEAKQNKISYEELKNTAPVGMEPRRGGRKPLNLGKVLLFFLAVMAVFLVFGSLVQYYLGMAGVVITELMFLAASLLFVYFRKEDFKKVFPLQMPSILALGGTAVLWLGSFLSVTVVNLILAYFFPAGVYGESGATTAVIQSIPWAVSFLIVAVLPAVCEEALHRGVIQYGAQNSIRSPWLLVLLMGVLFGCFHLSLWKFLPTAMLGAMMSYILLKTENMIYSCFFHFLHNGMQMLMLLAVPGLLIQSVIPASAAGKDLFDVSAARILPLSIGLYLCLAALVPFLLYLGNWMLQRARAGKRMAFFPAGKEKKYFWSILIPTFLLLLAGTLVLLSGVRGIMELY</sequence>
<keyword evidence="1" id="KW-0472">Membrane</keyword>
<feature type="transmembrane region" description="Helical" evidence="1">
    <location>
        <begin position="269"/>
        <end position="295"/>
    </location>
</feature>
<feature type="transmembrane region" description="Helical" evidence="1">
    <location>
        <begin position="59"/>
        <end position="83"/>
    </location>
</feature>
<keyword evidence="3" id="KW-0645">Protease</keyword>
<evidence type="ECO:0000313" key="4">
    <source>
        <dbReference type="Proteomes" id="UP000824169"/>
    </source>
</evidence>
<comment type="caution">
    <text evidence="3">The sequence shown here is derived from an EMBL/GenBank/DDBJ whole genome shotgun (WGS) entry which is preliminary data.</text>
</comment>
<feature type="transmembrane region" description="Helical" evidence="1">
    <location>
        <begin position="99"/>
        <end position="128"/>
    </location>
</feature>